<keyword evidence="2" id="KW-0479">Metal-binding</keyword>
<evidence type="ECO:0000313" key="10">
    <source>
        <dbReference type="Proteomes" id="UP000827721"/>
    </source>
</evidence>
<dbReference type="PANTHER" id="PTHR10634">
    <property type="entry name" value="AN1-TYPE ZINC FINGER PROTEIN"/>
    <property type="match status" value="1"/>
</dbReference>
<dbReference type="SMART" id="SM00259">
    <property type="entry name" value="ZnF_A20"/>
    <property type="match status" value="1"/>
</dbReference>
<dbReference type="InterPro" id="IPR035896">
    <property type="entry name" value="AN1-like_Znf"/>
</dbReference>
<dbReference type="SUPFAM" id="SSF57716">
    <property type="entry name" value="Glucocorticoid receptor-like (DNA-binding domain)"/>
    <property type="match status" value="1"/>
</dbReference>
<keyword evidence="3 5" id="KW-0863">Zinc-finger</keyword>
<dbReference type="Proteomes" id="UP000827721">
    <property type="component" value="Unassembled WGS sequence"/>
</dbReference>
<evidence type="ECO:0000256" key="5">
    <source>
        <dbReference type="PROSITE-ProRule" id="PRU00449"/>
    </source>
</evidence>
<dbReference type="PANTHER" id="PTHR10634:SF124">
    <property type="entry name" value="ZINC FINGER A20 AND AN1 DOMAIN-CONTAINING STRESS-ASSOCIATED PROTEIN 8-RELATED"/>
    <property type="match status" value="1"/>
</dbReference>
<dbReference type="PROSITE" id="PS51039">
    <property type="entry name" value="ZF_AN1"/>
    <property type="match status" value="2"/>
</dbReference>
<evidence type="ECO:0000256" key="2">
    <source>
        <dbReference type="ARBA" id="ARBA00022723"/>
    </source>
</evidence>
<evidence type="ECO:0000256" key="3">
    <source>
        <dbReference type="ARBA" id="ARBA00022771"/>
    </source>
</evidence>
<feature type="domain" description="A20-type" evidence="7">
    <location>
        <begin position="344"/>
        <end position="378"/>
    </location>
</feature>
<evidence type="ECO:0000259" key="7">
    <source>
        <dbReference type="PROSITE" id="PS51036"/>
    </source>
</evidence>
<feature type="domain" description="AN1-type" evidence="8">
    <location>
        <begin position="67"/>
        <end position="113"/>
    </location>
</feature>
<evidence type="ECO:0000256" key="4">
    <source>
        <dbReference type="ARBA" id="ARBA00022833"/>
    </source>
</evidence>
<comment type="function">
    <text evidence="1">May be involved in environmental stress response.</text>
</comment>
<dbReference type="InterPro" id="IPR000058">
    <property type="entry name" value="Znf_AN1"/>
</dbReference>
<gene>
    <name evidence="9" type="ORF">JRO89_XS11G0166300</name>
</gene>
<proteinExistence type="predicted"/>
<dbReference type="Pfam" id="PF01428">
    <property type="entry name" value="zf-AN1"/>
    <property type="match status" value="2"/>
</dbReference>
<dbReference type="SMART" id="SM00154">
    <property type="entry name" value="ZnF_AN1"/>
    <property type="match status" value="2"/>
</dbReference>
<dbReference type="Gene3D" id="4.10.1110.10">
    <property type="entry name" value="AN1-like Zinc finger"/>
    <property type="match status" value="2"/>
</dbReference>
<dbReference type="InterPro" id="IPR002653">
    <property type="entry name" value="Znf_A20"/>
</dbReference>
<evidence type="ECO:0008006" key="11">
    <source>
        <dbReference type="Google" id="ProtNLM"/>
    </source>
</evidence>
<feature type="region of interest" description="Disordered" evidence="6">
    <location>
        <begin position="39"/>
        <end position="67"/>
    </location>
</feature>
<dbReference type="PROSITE" id="PS51036">
    <property type="entry name" value="ZF_A20"/>
    <property type="match status" value="1"/>
</dbReference>
<dbReference type="EMBL" id="JAFEMO010000011">
    <property type="protein sequence ID" value="KAH7557501.1"/>
    <property type="molecule type" value="Genomic_DNA"/>
</dbReference>
<keyword evidence="10" id="KW-1185">Reference proteome</keyword>
<organism evidence="9 10">
    <name type="scientific">Xanthoceras sorbifolium</name>
    <dbReference type="NCBI Taxonomy" id="99658"/>
    <lineage>
        <taxon>Eukaryota</taxon>
        <taxon>Viridiplantae</taxon>
        <taxon>Streptophyta</taxon>
        <taxon>Embryophyta</taxon>
        <taxon>Tracheophyta</taxon>
        <taxon>Spermatophyta</taxon>
        <taxon>Magnoliopsida</taxon>
        <taxon>eudicotyledons</taxon>
        <taxon>Gunneridae</taxon>
        <taxon>Pentapetalae</taxon>
        <taxon>rosids</taxon>
        <taxon>malvids</taxon>
        <taxon>Sapindales</taxon>
        <taxon>Sapindaceae</taxon>
        <taxon>Xanthoceroideae</taxon>
        <taxon>Xanthoceras</taxon>
    </lineage>
</organism>
<dbReference type="Gene3D" id="1.20.5.4770">
    <property type="match status" value="1"/>
</dbReference>
<accession>A0ABQ8HFU8</accession>
<evidence type="ECO:0000256" key="1">
    <source>
        <dbReference type="ARBA" id="ARBA00003732"/>
    </source>
</evidence>
<sequence length="486" mass="54476">MRKWMWVLRLRGDQEHVLKLLQSQLLDKTTKALDRLSRLDTKPSNPSITPSSETLFEDSGSKATNTSRLSNRCKNCSKKVGLMGFQCRCGDLFCAMHRYAIEHSCPFDYKKFDREILIKENQLIKGPPVRSRGGNNFRGGSKEAGCEKENLNPNVTVNRGVGAEAFSKQCPPIAECEQRKDNIFMLQMSTHELESKVELSFKENLVEDGFQTSLSVPSPSLVDVAEKDFTAIAMVSSVFSVVLNSKILEVSSCGVPFLRDVSGDFEAQNSATGPEAVGEEGAEVSSTRITKWKRLARVKFKGVSVDTVMEGLREADVMREKSPVKKHGKDSLKKKTTMDLSSNLTRRPLCVNGCGFYGSEESKNMCSNCYNHFLKSQLLDKTTKALDRLSRLDTKPSNPSITPSSDTLFEYSGSNATNTSRLRNRCKNCSKKVGLMGFECRCRDLFCAKHRYATEHSCPFDSKKFDREILIKENPLIMGDKLPERI</sequence>
<protein>
    <recommendedName>
        <fullName evidence="11">Zinc finger A20 and AN1 domain-containing stress-associated protein 8</fullName>
    </recommendedName>
</protein>
<evidence type="ECO:0000256" key="6">
    <source>
        <dbReference type="SAM" id="MobiDB-lite"/>
    </source>
</evidence>
<dbReference type="SUPFAM" id="SSF118310">
    <property type="entry name" value="AN1-like Zinc finger"/>
    <property type="match status" value="2"/>
</dbReference>
<reference evidence="9 10" key="1">
    <citation type="submission" date="2021-02" db="EMBL/GenBank/DDBJ databases">
        <title>Plant Genome Project.</title>
        <authorList>
            <person name="Zhang R.-G."/>
        </authorList>
    </citation>
    <scope>NUCLEOTIDE SEQUENCE [LARGE SCALE GENOMIC DNA]</scope>
    <source>
        <tissue evidence="9">Leaves</tissue>
    </source>
</reference>
<dbReference type="Pfam" id="PF01754">
    <property type="entry name" value="zf-A20"/>
    <property type="match status" value="1"/>
</dbReference>
<feature type="domain" description="AN1-type" evidence="8">
    <location>
        <begin position="420"/>
        <end position="466"/>
    </location>
</feature>
<dbReference type="InterPro" id="IPR050652">
    <property type="entry name" value="AN1_A20_ZnFinger"/>
</dbReference>
<comment type="caution">
    <text evidence="9">The sequence shown here is derived from an EMBL/GenBank/DDBJ whole genome shotgun (WGS) entry which is preliminary data.</text>
</comment>
<name>A0ABQ8HFU8_9ROSI</name>
<feature type="compositionally biased region" description="Polar residues" evidence="6">
    <location>
        <begin position="42"/>
        <end position="54"/>
    </location>
</feature>
<evidence type="ECO:0000259" key="8">
    <source>
        <dbReference type="PROSITE" id="PS51039"/>
    </source>
</evidence>
<keyword evidence="4" id="KW-0862">Zinc</keyword>
<evidence type="ECO:0000313" key="9">
    <source>
        <dbReference type="EMBL" id="KAH7557501.1"/>
    </source>
</evidence>